<dbReference type="AlphaFoldDB" id="A0A0D7BN02"/>
<name>A0A0D7BN02_9AGAR</name>
<feature type="transmembrane region" description="Helical" evidence="2">
    <location>
        <begin position="53"/>
        <end position="78"/>
    </location>
</feature>
<dbReference type="Proteomes" id="UP000054007">
    <property type="component" value="Unassembled WGS sequence"/>
</dbReference>
<feature type="transmembrane region" description="Helical" evidence="2">
    <location>
        <begin position="144"/>
        <end position="168"/>
    </location>
</feature>
<keyword evidence="2" id="KW-0812">Transmembrane</keyword>
<keyword evidence="2" id="KW-0472">Membrane</keyword>
<dbReference type="EMBL" id="KN880453">
    <property type="protein sequence ID" value="KIY71575.1"/>
    <property type="molecule type" value="Genomic_DNA"/>
</dbReference>
<keyword evidence="2" id="KW-1133">Transmembrane helix</keyword>
<feature type="compositionally biased region" description="Basic residues" evidence="1">
    <location>
        <begin position="286"/>
        <end position="300"/>
    </location>
</feature>
<evidence type="ECO:0000313" key="4">
    <source>
        <dbReference type="Proteomes" id="UP000054007"/>
    </source>
</evidence>
<feature type="transmembrane region" description="Helical" evidence="2">
    <location>
        <begin position="221"/>
        <end position="241"/>
    </location>
</feature>
<keyword evidence="4" id="KW-1185">Reference proteome</keyword>
<feature type="transmembrane region" description="Helical" evidence="2">
    <location>
        <begin position="113"/>
        <end position="132"/>
    </location>
</feature>
<reference evidence="3 4" key="1">
    <citation type="journal article" date="2015" name="Fungal Genet. Biol.">
        <title>Evolution of novel wood decay mechanisms in Agaricales revealed by the genome sequences of Fistulina hepatica and Cylindrobasidium torrendii.</title>
        <authorList>
            <person name="Floudas D."/>
            <person name="Held B.W."/>
            <person name="Riley R."/>
            <person name="Nagy L.G."/>
            <person name="Koehler G."/>
            <person name="Ransdell A.S."/>
            <person name="Younus H."/>
            <person name="Chow J."/>
            <person name="Chiniquy J."/>
            <person name="Lipzen A."/>
            <person name="Tritt A."/>
            <person name="Sun H."/>
            <person name="Haridas S."/>
            <person name="LaButti K."/>
            <person name="Ohm R.A."/>
            <person name="Kues U."/>
            <person name="Blanchette R.A."/>
            <person name="Grigoriev I.V."/>
            <person name="Minto R.E."/>
            <person name="Hibbett D.S."/>
        </authorList>
    </citation>
    <scope>NUCLEOTIDE SEQUENCE [LARGE SCALE GENOMIC DNA]</scope>
    <source>
        <strain evidence="3 4">FP15055 ss-10</strain>
    </source>
</reference>
<evidence type="ECO:0000256" key="1">
    <source>
        <dbReference type="SAM" id="MobiDB-lite"/>
    </source>
</evidence>
<gene>
    <name evidence="3" type="ORF">CYLTODRAFT_441227</name>
</gene>
<accession>A0A0D7BN02</accession>
<evidence type="ECO:0000313" key="3">
    <source>
        <dbReference type="EMBL" id="KIY71575.1"/>
    </source>
</evidence>
<evidence type="ECO:0000256" key="2">
    <source>
        <dbReference type="SAM" id="Phobius"/>
    </source>
</evidence>
<feature type="transmembrane region" description="Helical" evidence="2">
    <location>
        <begin position="180"/>
        <end position="201"/>
    </location>
</feature>
<sequence>MTVSFVAQAYSYRTFFLLALIFLLSKLLEDGLPRFKGLSTSFPRLPLKHRRSVVAHLLSLVGLTIALGFNLALLGSGLPDDPASQRARDTVTTASAIISALYVYELAYRETRWVSVLQRFVALIVIMVLNILKERRNDNPKLAITGILWVYQICLTTNQLVLLGAAYYRLDLSVMVTKGLFRVAAVQVFLVQSTMFLYLLLTWSRKFVRARDDDSDIDVGLGVALMVIVGLVIVSYIYGAFTLWNMVQYLDAAELRTSPARSRVAGNDLEAGRAPKAPRYAPVSEKKHRHRHHHNSHRAHSQQGTQRTN</sequence>
<organism evidence="3 4">
    <name type="scientific">Cylindrobasidium torrendii FP15055 ss-10</name>
    <dbReference type="NCBI Taxonomy" id="1314674"/>
    <lineage>
        <taxon>Eukaryota</taxon>
        <taxon>Fungi</taxon>
        <taxon>Dikarya</taxon>
        <taxon>Basidiomycota</taxon>
        <taxon>Agaricomycotina</taxon>
        <taxon>Agaricomycetes</taxon>
        <taxon>Agaricomycetidae</taxon>
        <taxon>Agaricales</taxon>
        <taxon>Marasmiineae</taxon>
        <taxon>Physalacriaceae</taxon>
        <taxon>Cylindrobasidium</taxon>
    </lineage>
</organism>
<feature type="region of interest" description="Disordered" evidence="1">
    <location>
        <begin position="266"/>
        <end position="309"/>
    </location>
</feature>
<proteinExistence type="predicted"/>
<feature type="transmembrane region" description="Helical" evidence="2">
    <location>
        <begin position="90"/>
        <end position="107"/>
    </location>
</feature>
<protein>
    <submittedName>
        <fullName evidence="3">Uncharacterized protein</fullName>
    </submittedName>
</protein>